<feature type="signal peptide" evidence="2">
    <location>
        <begin position="1"/>
        <end position="35"/>
    </location>
</feature>
<evidence type="ECO:0000313" key="3">
    <source>
        <dbReference type="Proteomes" id="UP000504639"/>
    </source>
</evidence>
<feature type="chain" id="PRO_5026789275" evidence="2">
    <location>
        <begin position="36"/>
        <end position="332"/>
    </location>
</feature>
<accession>A0A6J3D8Z0</accession>
<dbReference type="Proteomes" id="UP000504639">
    <property type="component" value="Chromosome 7"/>
</dbReference>
<proteinExistence type="predicted"/>
<name>A0A6J3D8Z0_AYTFU</name>
<dbReference type="AlphaFoldDB" id="A0A6J3D8Z0"/>
<reference evidence="4" key="1">
    <citation type="submission" date="2025-08" db="UniProtKB">
        <authorList>
            <consortium name="RefSeq"/>
        </authorList>
    </citation>
    <scope>IDENTIFICATION</scope>
    <source>
        <tissue evidence="4">Lung</tissue>
    </source>
</reference>
<dbReference type="GeneID" id="116491114"/>
<evidence type="ECO:0000256" key="2">
    <source>
        <dbReference type="SAM" id="SignalP"/>
    </source>
</evidence>
<evidence type="ECO:0000256" key="1">
    <source>
        <dbReference type="SAM" id="MobiDB-lite"/>
    </source>
</evidence>
<dbReference type="InParanoid" id="A0A6J3D8Z0"/>
<protein>
    <submittedName>
        <fullName evidence="4">CCR4-NOT transcription complex subunit 3-like</fullName>
    </submittedName>
</protein>
<keyword evidence="3" id="KW-1185">Reference proteome</keyword>
<organism evidence="3 4">
    <name type="scientific">Aythya fuligula</name>
    <name type="common">Tufted duck</name>
    <name type="synonym">Anas fuligula</name>
    <dbReference type="NCBI Taxonomy" id="219594"/>
    <lineage>
        <taxon>Eukaryota</taxon>
        <taxon>Metazoa</taxon>
        <taxon>Chordata</taxon>
        <taxon>Craniata</taxon>
        <taxon>Vertebrata</taxon>
        <taxon>Euteleostomi</taxon>
        <taxon>Archelosauria</taxon>
        <taxon>Archosauria</taxon>
        <taxon>Dinosauria</taxon>
        <taxon>Saurischia</taxon>
        <taxon>Theropoda</taxon>
        <taxon>Coelurosauria</taxon>
        <taxon>Aves</taxon>
        <taxon>Neognathae</taxon>
        <taxon>Galloanserae</taxon>
        <taxon>Anseriformes</taxon>
        <taxon>Anatidae</taxon>
        <taxon>Aythyinae</taxon>
        <taxon>Aythya</taxon>
    </lineage>
</organism>
<evidence type="ECO:0000313" key="4">
    <source>
        <dbReference type="RefSeq" id="XP_032046735.1"/>
    </source>
</evidence>
<dbReference type="KEGG" id="aful:116491114"/>
<dbReference type="RefSeq" id="XP_032046735.1">
    <property type="nucleotide sequence ID" value="XM_032190844.1"/>
</dbReference>
<feature type="region of interest" description="Disordered" evidence="1">
    <location>
        <begin position="103"/>
        <end position="162"/>
    </location>
</feature>
<feature type="compositionally biased region" description="Polar residues" evidence="1">
    <location>
        <begin position="132"/>
        <end position="144"/>
    </location>
</feature>
<sequence length="332" mass="35586">MTEFILQIYFFPPFSFHFVLLLLSLCCFLTLPGQALPPPRPPLPKEESFAWRPRTDTKVTNLLPVPIMDCVYLNAPKPYAQRASPNASARSYFSSPTPYGAVPSGKQGLPAGHFSSGSRDEVHAGQPLLGSCSLSNASSIQRSSDGAGPSSKAGMNSSHETKADKKVTRLYVACLSNNTCSAASENSTGTTHDPAASTSLGAELTQAPATDIVSSVPGKALPAPSPPPIPPRPYFYIVLNKDAVSYGAGQPSWTQSSPPQALRDKVLEPQSTAAAEDRMRKEPYLTQQRQPPYKAMGRSMVHVFSVTLFSSSHVNGSLIHCNVPLMLYPPPS</sequence>
<gene>
    <name evidence="4" type="primary">LOC116491114</name>
</gene>
<keyword evidence="2" id="KW-0732">Signal</keyword>